<accession>A0A6C0CIV5</accession>
<dbReference type="EMBL" id="MN739414">
    <property type="protein sequence ID" value="QHT03599.1"/>
    <property type="molecule type" value="Genomic_DNA"/>
</dbReference>
<evidence type="ECO:0000313" key="1">
    <source>
        <dbReference type="EMBL" id="QHT03599.1"/>
    </source>
</evidence>
<name>A0A6C0CIV5_9ZZZZ</name>
<protein>
    <submittedName>
        <fullName evidence="1">Uncharacterized protein</fullName>
    </submittedName>
</protein>
<dbReference type="AlphaFoldDB" id="A0A6C0CIV5"/>
<proteinExistence type="predicted"/>
<sequence length="141" mass="15554">MDRICNQADVCEKRQVGGASYTYVLGQSSAQVSSPSVSKSRPMVEARKSAAGTRLALIRSLIESQRKGVPYSAINAYFRRELSDAGMSDNMATSFIVDMLTYDPRNDTPKDYPAVLTALGNSSENYNWLPFWDIVGGLSWD</sequence>
<reference evidence="1" key="1">
    <citation type="journal article" date="2020" name="Nature">
        <title>Giant virus diversity and host interactions through global metagenomics.</title>
        <authorList>
            <person name="Schulz F."/>
            <person name="Roux S."/>
            <person name="Paez-Espino D."/>
            <person name="Jungbluth S."/>
            <person name="Walsh D.A."/>
            <person name="Denef V.J."/>
            <person name="McMahon K.D."/>
            <person name="Konstantinidis K.T."/>
            <person name="Eloe-Fadrosh E.A."/>
            <person name="Kyrpides N.C."/>
            <person name="Woyke T."/>
        </authorList>
    </citation>
    <scope>NUCLEOTIDE SEQUENCE</scope>
    <source>
        <strain evidence="1">GVMAG-M-3300021079-18</strain>
    </source>
</reference>
<organism evidence="1">
    <name type="scientific">viral metagenome</name>
    <dbReference type="NCBI Taxonomy" id="1070528"/>
    <lineage>
        <taxon>unclassified sequences</taxon>
        <taxon>metagenomes</taxon>
        <taxon>organismal metagenomes</taxon>
    </lineage>
</organism>